<accession>A0ABN7RN57</accession>
<dbReference type="Proteomes" id="UP000681526">
    <property type="component" value="Unassembled WGS sequence"/>
</dbReference>
<sequence length="85" mass="9363">MTYTPSENLKDTQSKVLASGWGFGAADENINGFMGFVLDPAITRVRVRDHLDGVYEAKLFQDAEGGRIWFCPKIGANLLNGIENN</sequence>
<comment type="caution">
    <text evidence="1">The sequence shown here is derived from an EMBL/GenBank/DDBJ whole genome shotgun (WGS) entry which is preliminary data.</text>
</comment>
<evidence type="ECO:0000313" key="2">
    <source>
        <dbReference type="Proteomes" id="UP000681526"/>
    </source>
</evidence>
<gene>
    <name evidence="1" type="primary">txxe 1214</name>
    <name evidence="1" type="ORF">TXXE_05435</name>
</gene>
<dbReference type="EMBL" id="CAJRAY010000024">
    <property type="protein sequence ID" value="CAG5081775.1"/>
    <property type="molecule type" value="Genomic_DNA"/>
</dbReference>
<evidence type="ECO:0000313" key="1">
    <source>
        <dbReference type="EMBL" id="CAG5081775.1"/>
    </source>
</evidence>
<keyword evidence="2" id="KW-1185">Reference proteome</keyword>
<protein>
    <submittedName>
        <fullName evidence="1">Uncharacterized protein</fullName>
    </submittedName>
</protein>
<proteinExistence type="predicted"/>
<reference evidence="1 2" key="1">
    <citation type="submission" date="2021-04" db="EMBL/GenBank/DDBJ databases">
        <authorList>
            <person name="Rakotoarivonina H."/>
        </authorList>
    </citation>
    <scope>NUCLEOTIDE SEQUENCE [LARGE SCALE GENOMIC DNA]</scope>
    <source>
        <strain evidence="1 2">XE</strain>
    </source>
</reference>
<organism evidence="1 2">
    <name type="scientific">Thermobacillus xylanilyticus</name>
    <dbReference type="NCBI Taxonomy" id="76633"/>
    <lineage>
        <taxon>Bacteria</taxon>
        <taxon>Bacillati</taxon>
        <taxon>Bacillota</taxon>
        <taxon>Bacilli</taxon>
        <taxon>Bacillales</taxon>
        <taxon>Paenibacillaceae</taxon>
        <taxon>Thermobacillus</taxon>
    </lineage>
</organism>
<name>A0ABN7RN57_THEXY</name>